<evidence type="ECO:0000313" key="4">
    <source>
        <dbReference type="Proteomes" id="UP000184080"/>
    </source>
</evidence>
<dbReference type="EMBL" id="FQZO01000004">
    <property type="protein sequence ID" value="SHJ33380.1"/>
    <property type="molecule type" value="Genomic_DNA"/>
</dbReference>
<dbReference type="NCBIfam" id="TIGR01981">
    <property type="entry name" value="sufD"/>
    <property type="match status" value="1"/>
</dbReference>
<dbReference type="SUPFAM" id="SSF101960">
    <property type="entry name" value="Stabilizer of iron transporter SufD"/>
    <property type="match status" value="1"/>
</dbReference>
<sequence>MQQSMFNNINKIPVRTYRWLQVNDITLKDVDVPEIKPYNKDYLPSSPTSDITIQSLVNNVKFINTNKEYQYGVGESLSSMAETDNNCGMVIQSSKGVQISEPIVAEFKADEDNKAIIDRNIIIAEENSSFTVILQYKSENDISAFHNGVTKIYAKPGSKVNVIKIQTLNDNSNHFDASLAVVEGNAEVNVVSIELGGKNSITSSHSYLVGDNSLAHADTMYFGSGKRYIDMNYVMSHIGRRAKGNILAKGVLLDECEKIFRGTIDFKKGSVRSKGREEEYAMLLSPKAKSDAVPLLLCDEDDVEGEHAASAGRIDESKLFYLMSRGFSEKEAKRIFIEASFAPILDKIPVEDLRETIKLDIKRRLENE</sequence>
<gene>
    <name evidence="3" type="ORF">SAMN05444401_2804</name>
</gene>
<dbReference type="Proteomes" id="UP000184080">
    <property type="component" value="Unassembled WGS sequence"/>
</dbReference>
<dbReference type="InterPro" id="IPR000825">
    <property type="entry name" value="SUF_FeS_clus_asmbl_SufBD_core"/>
</dbReference>
<dbReference type="OrthoDB" id="9803529at2"/>
<dbReference type="GO" id="GO:0016226">
    <property type="term" value="P:iron-sulfur cluster assembly"/>
    <property type="evidence" value="ECO:0007669"/>
    <property type="project" value="InterPro"/>
</dbReference>
<reference evidence="3 4" key="1">
    <citation type="submission" date="2016-11" db="EMBL/GenBank/DDBJ databases">
        <authorList>
            <person name="Jaros S."/>
            <person name="Januszkiewicz K."/>
            <person name="Wedrychowicz H."/>
        </authorList>
    </citation>
    <scope>NUCLEOTIDE SEQUENCE [LARGE SCALE GENOMIC DNA]</scope>
    <source>
        <strain evidence="3 4">DSM 21864</strain>
    </source>
</reference>
<dbReference type="RefSeq" id="WP_073007815.1">
    <property type="nucleotide sequence ID" value="NZ_FQZO01000004.1"/>
</dbReference>
<dbReference type="PANTHER" id="PTHR43575:SF1">
    <property type="entry name" value="PROTEIN ABCI7, CHLOROPLASTIC"/>
    <property type="match status" value="1"/>
</dbReference>
<comment type="similarity">
    <text evidence="1">Belongs to the iron-sulfur cluster assembly SufBD family.</text>
</comment>
<dbReference type="PANTHER" id="PTHR43575">
    <property type="entry name" value="PROTEIN ABCI7, CHLOROPLASTIC"/>
    <property type="match status" value="1"/>
</dbReference>
<organism evidence="3 4">
    <name type="scientific">Clostridium amylolyticum</name>
    <dbReference type="NCBI Taxonomy" id="1121298"/>
    <lineage>
        <taxon>Bacteria</taxon>
        <taxon>Bacillati</taxon>
        <taxon>Bacillota</taxon>
        <taxon>Clostridia</taxon>
        <taxon>Eubacteriales</taxon>
        <taxon>Clostridiaceae</taxon>
        <taxon>Clostridium</taxon>
    </lineage>
</organism>
<dbReference type="InterPro" id="IPR055346">
    <property type="entry name" value="Fe-S_cluster_assembly_SufBD"/>
</dbReference>
<protein>
    <submittedName>
        <fullName evidence="3">Iron-regulated ABC transporter permease protein SufD</fullName>
    </submittedName>
</protein>
<keyword evidence="4" id="KW-1185">Reference proteome</keyword>
<proteinExistence type="inferred from homology"/>
<evidence type="ECO:0000313" key="3">
    <source>
        <dbReference type="EMBL" id="SHJ33380.1"/>
    </source>
</evidence>
<name>A0A1M6IG34_9CLOT</name>
<dbReference type="STRING" id="1121298.SAMN05444401_2804"/>
<evidence type="ECO:0000256" key="1">
    <source>
        <dbReference type="ARBA" id="ARBA00043967"/>
    </source>
</evidence>
<accession>A0A1M6IG34</accession>
<evidence type="ECO:0000259" key="2">
    <source>
        <dbReference type="Pfam" id="PF01458"/>
    </source>
</evidence>
<dbReference type="Pfam" id="PF01458">
    <property type="entry name" value="SUFBD_core"/>
    <property type="match status" value="1"/>
</dbReference>
<dbReference type="InterPro" id="IPR011542">
    <property type="entry name" value="SUF_FeS_clus_asmbl_SufD"/>
</dbReference>
<feature type="domain" description="SUF system FeS cluster assembly SufBD core" evidence="2">
    <location>
        <begin position="109"/>
        <end position="339"/>
    </location>
</feature>
<dbReference type="InterPro" id="IPR037284">
    <property type="entry name" value="SUF_FeS_clus_asmbl_SufBD_sf"/>
</dbReference>
<dbReference type="AlphaFoldDB" id="A0A1M6IG34"/>